<dbReference type="EMBL" id="VEPZ02001139">
    <property type="protein sequence ID" value="KAE8692116.1"/>
    <property type="molecule type" value="Genomic_DNA"/>
</dbReference>
<evidence type="ECO:0000313" key="3">
    <source>
        <dbReference type="Proteomes" id="UP000436088"/>
    </source>
</evidence>
<dbReference type="InterPro" id="IPR052343">
    <property type="entry name" value="Retrotransposon-Effector_Assoc"/>
</dbReference>
<accession>A0A6A2ZKL2</accession>
<dbReference type="PANTHER" id="PTHR46890:SF48">
    <property type="entry name" value="RNA-DIRECTED DNA POLYMERASE"/>
    <property type="match status" value="1"/>
</dbReference>
<comment type="caution">
    <text evidence="2">The sequence shown here is derived from an EMBL/GenBank/DDBJ whole genome shotgun (WGS) entry which is preliminary data.</text>
</comment>
<keyword evidence="1" id="KW-0175">Coiled coil</keyword>
<evidence type="ECO:0000256" key="1">
    <source>
        <dbReference type="SAM" id="Coils"/>
    </source>
</evidence>
<reference evidence="2" key="1">
    <citation type="submission" date="2019-09" db="EMBL/GenBank/DDBJ databases">
        <title>Draft genome information of white flower Hibiscus syriacus.</title>
        <authorList>
            <person name="Kim Y.-M."/>
        </authorList>
    </citation>
    <scope>NUCLEOTIDE SEQUENCE [LARGE SCALE GENOMIC DNA]</scope>
    <source>
        <strain evidence="2">YM2019G1</strain>
    </source>
</reference>
<gene>
    <name evidence="2" type="ORF">F3Y22_tig00110858pilonHSYRG00023</name>
</gene>
<proteinExistence type="predicted"/>
<feature type="coiled-coil region" evidence="1">
    <location>
        <begin position="235"/>
        <end position="262"/>
    </location>
</feature>
<dbReference type="PANTHER" id="PTHR46890">
    <property type="entry name" value="NON-LTR RETROLELEMENT REVERSE TRANSCRIPTASE-LIKE PROTEIN-RELATED"/>
    <property type="match status" value="1"/>
</dbReference>
<organism evidence="2 3">
    <name type="scientific">Hibiscus syriacus</name>
    <name type="common">Rose of Sharon</name>
    <dbReference type="NCBI Taxonomy" id="106335"/>
    <lineage>
        <taxon>Eukaryota</taxon>
        <taxon>Viridiplantae</taxon>
        <taxon>Streptophyta</taxon>
        <taxon>Embryophyta</taxon>
        <taxon>Tracheophyta</taxon>
        <taxon>Spermatophyta</taxon>
        <taxon>Magnoliopsida</taxon>
        <taxon>eudicotyledons</taxon>
        <taxon>Gunneridae</taxon>
        <taxon>Pentapetalae</taxon>
        <taxon>rosids</taxon>
        <taxon>malvids</taxon>
        <taxon>Malvales</taxon>
        <taxon>Malvaceae</taxon>
        <taxon>Malvoideae</taxon>
        <taxon>Hibiscus</taxon>
    </lineage>
</organism>
<evidence type="ECO:0000313" key="2">
    <source>
        <dbReference type="EMBL" id="KAE8692116.1"/>
    </source>
</evidence>
<sequence>MESTPLTCPGALMVDRGKRPNLVEGSSHVVDGAQVNKEVEVVVPIENNGLSPLSPTETSQIVENTSTDVVVDKPSAGDMSNKTVVLEDTEYSNTQVIMVKIGNVGPYILTNHLSKRGLQGKYERLRLNPTVINDCLVLELSWSKQRYDSLYASHHDNLKIEVGEGNQEFKLMSFVWCLPIMVYLMLSLLEILLGFNLYPGIEVGSKLSSWQKVRLATSRGRIQVLRNKINSSFSRHTSEAELQNLKRDKEELHLLLNKEEGLLDKNGICKEGKQDIKDIAVNYFKDLFSSASTVFDDSIIGAIDMVITDEMNGALCADFTTDEIIVAFLDIHLRKAPSIDGTLDMSLVNKTVIVLIPKISDPQQMKHLRPISLCTVIYKIVSKVLVRRLKGLMASCSHETQAAFLLGRQISDNILVAHELIHYINSSKNGPNKGAAIKLDMEKACVETVSFSVRINGSLTKEFRRLLLFTMLLVLMKPLLVKSEVSDLGHYLGDANRRGWPMVAWKTMCKPKREDGMGFWDLYSFNLALLGKQLWLFSKEDTMQILSDPIIPCAEDVIVWANHDSGIYSVRSSYLWLQKRHHDDKRKSKLWLQLTWLLVTNAKILHQDYLRDIIVGMNKQRVVAGDKCGQVCGGLAQSSVGCFEAGFVELSALLVGLRMACDMR</sequence>
<dbReference type="AlphaFoldDB" id="A0A6A2ZKL2"/>
<keyword evidence="3" id="KW-1185">Reference proteome</keyword>
<dbReference type="Proteomes" id="UP000436088">
    <property type="component" value="Unassembled WGS sequence"/>
</dbReference>
<name>A0A6A2ZKL2_HIBSY</name>
<protein>
    <submittedName>
        <fullName evidence="2">Uncharacterized protein</fullName>
    </submittedName>
</protein>